<dbReference type="EMBL" id="JAAGWQ010000200">
    <property type="protein sequence ID" value="KAF5660147.1"/>
    <property type="molecule type" value="Genomic_DNA"/>
</dbReference>
<feature type="compositionally biased region" description="Polar residues" evidence="6">
    <location>
        <begin position="269"/>
        <end position="282"/>
    </location>
</feature>
<evidence type="ECO:0000256" key="5">
    <source>
        <dbReference type="ARBA" id="ARBA00038359"/>
    </source>
</evidence>
<evidence type="ECO:0000256" key="7">
    <source>
        <dbReference type="SAM" id="Phobius"/>
    </source>
</evidence>
<dbReference type="PANTHER" id="PTHR33048:SF93">
    <property type="entry name" value="INTEGRAL MEMBRANE PROTEIN"/>
    <property type="match status" value="1"/>
</dbReference>
<evidence type="ECO:0000256" key="6">
    <source>
        <dbReference type="SAM" id="MobiDB-lite"/>
    </source>
</evidence>
<feature type="domain" description="Rhodopsin" evidence="8">
    <location>
        <begin position="14"/>
        <end position="253"/>
    </location>
</feature>
<evidence type="ECO:0000313" key="9">
    <source>
        <dbReference type="EMBL" id="KAF5660147.1"/>
    </source>
</evidence>
<dbReference type="InterPro" id="IPR049326">
    <property type="entry name" value="Rhodopsin_dom_fungi"/>
</dbReference>
<keyword evidence="2 7" id="KW-0812">Transmembrane</keyword>
<sequence length="372" mass="42086">MWSLTTIGLVFVVLRMYTRIFVVKSFGIDDHVYNIAFACLLFNTIFMTIGVHYGLGQNLVDILENDPDNLQPALIYEATSQTFAILGMSIAKWSLGLFLLRLVQERWHKVVIWLTMGCLMVASVALCFVYWFQCTPPRYLWDRSIPGRCTIDTSPSSLLLCILCMVADLFLSGFPWLFIWGLQMPRKEKIIILSSLSLGIFAGAFGIKRTLEVPKLKSPNHTKDPMGLIVWTAAEMTVTMICIGIPVCRPLWKQYLIKWTSRDSKSREPNSAGSFPLQTIGGSTPYPKPTYKRDELIDSDDVLREQDRKSGLRDSIAKARHYSNGIERAQNDNQSEEEILGSGFRRSQREDLEMQNGTNSVIFGVSTSEVSL</sequence>
<name>A0A8H5SYT0_FUSHE</name>
<dbReference type="OrthoDB" id="3923077at2759"/>
<keyword evidence="10" id="KW-1185">Reference proteome</keyword>
<organism evidence="9 10">
    <name type="scientific">Fusarium heterosporum</name>
    <dbReference type="NCBI Taxonomy" id="42747"/>
    <lineage>
        <taxon>Eukaryota</taxon>
        <taxon>Fungi</taxon>
        <taxon>Dikarya</taxon>
        <taxon>Ascomycota</taxon>
        <taxon>Pezizomycotina</taxon>
        <taxon>Sordariomycetes</taxon>
        <taxon>Hypocreomycetidae</taxon>
        <taxon>Hypocreales</taxon>
        <taxon>Nectriaceae</taxon>
        <taxon>Fusarium</taxon>
        <taxon>Fusarium heterosporum species complex</taxon>
    </lineage>
</organism>
<evidence type="ECO:0000256" key="3">
    <source>
        <dbReference type="ARBA" id="ARBA00022989"/>
    </source>
</evidence>
<feature type="compositionally biased region" description="Basic and acidic residues" evidence="6">
    <location>
        <begin position="291"/>
        <end position="316"/>
    </location>
</feature>
<keyword evidence="3 7" id="KW-1133">Transmembrane helix</keyword>
<feature type="transmembrane region" description="Helical" evidence="7">
    <location>
        <begin position="6"/>
        <end position="23"/>
    </location>
</feature>
<dbReference type="GO" id="GO:0016020">
    <property type="term" value="C:membrane"/>
    <property type="evidence" value="ECO:0007669"/>
    <property type="project" value="UniProtKB-SubCell"/>
</dbReference>
<keyword evidence="4 7" id="KW-0472">Membrane</keyword>
<dbReference type="AlphaFoldDB" id="A0A8H5SYT0"/>
<evidence type="ECO:0000256" key="2">
    <source>
        <dbReference type="ARBA" id="ARBA00022692"/>
    </source>
</evidence>
<proteinExistence type="inferred from homology"/>
<gene>
    <name evidence="9" type="ORF">FHETE_9120</name>
</gene>
<evidence type="ECO:0000313" key="10">
    <source>
        <dbReference type="Proteomes" id="UP000567885"/>
    </source>
</evidence>
<feature type="transmembrane region" description="Helical" evidence="7">
    <location>
        <begin position="228"/>
        <end position="252"/>
    </location>
</feature>
<evidence type="ECO:0000256" key="1">
    <source>
        <dbReference type="ARBA" id="ARBA00004141"/>
    </source>
</evidence>
<feature type="transmembrane region" description="Helical" evidence="7">
    <location>
        <begin position="35"/>
        <end position="55"/>
    </location>
</feature>
<comment type="similarity">
    <text evidence="5">Belongs to the SAT4 family.</text>
</comment>
<evidence type="ECO:0000256" key="4">
    <source>
        <dbReference type="ARBA" id="ARBA00023136"/>
    </source>
</evidence>
<comment type="subcellular location">
    <subcellularLocation>
        <location evidence="1">Membrane</location>
        <topology evidence="1">Multi-pass membrane protein</topology>
    </subcellularLocation>
</comment>
<comment type="caution">
    <text evidence="9">The sequence shown here is derived from an EMBL/GenBank/DDBJ whole genome shotgun (WGS) entry which is preliminary data.</text>
</comment>
<evidence type="ECO:0000259" key="8">
    <source>
        <dbReference type="Pfam" id="PF20684"/>
    </source>
</evidence>
<feature type="transmembrane region" description="Helical" evidence="7">
    <location>
        <begin position="110"/>
        <end position="132"/>
    </location>
</feature>
<reference evidence="9 10" key="1">
    <citation type="submission" date="2020-05" db="EMBL/GenBank/DDBJ databases">
        <title>Identification and distribution of gene clusters putatively required for synthesis of sphingolipid metabolism inhibitors in phylogenetically diverse species of the filamentous fungus Fusarium.</title>
        <authorList>
            <person name="Kim H.-S."/>
            <person name="Busman M."/>
            <person name="Brown D.W."/>
            <person name="Divon H."/>
            <person name="Uhlig S."/>
            <person name="Proctor R.H."/>
        </authorList>
    </citation>
    <scope>NUCLEOTIDE SEQUENCE [LARGE SCALE GENOMIC DNA]</scope>
    <source>
        <strain evidence="9 10">NRRL 20693</strain>
    </source>
</reference>
<feature type="region of interest" description="Disordered" evidence="6">
    <location>
        <begin position="264"/>
        <end position="316"/>
    </location>
</feature>
<accession>A0A8H5SYT0</accession>
<feature type="transmembrane region" description="Helical" evidence="7">
    <location>
        <begin position="157"/>
        <end position="178"/>
    </location>
</feature>
<dbReference type="InterPro" id="IPR052337">
    <property type="entry name" value="SAT4-like"/>
</dbReference>
<feature type="transmembrane region" description="Helical" evidence="7">
    <location>
        <begin position="190"/>
        <end position="208"/>
    </location>
</feature>
<dbReference type="PANTHER" id="PTHR33048">
    <property type="entry name" value="PTH11-LIKE INTEGRAL MEMBRANE PROTEIN (AFU_ORTHOLOGUE AFUA_5G11245)"/>
    <property type="match status" value="1"/>
</dbReference>
<feature type="transmembrane region" description="Helical" evidence="7">
    <location>
        <begin position="83"/>
        <end position="103"/>
    </location>
</feature>
<dbReference type="Pfam" id="PF20684">
    <property type="entry name" value="Fung_rhodopsin"/>
    <property type="match status" value="1"/>
</dbReference>
<dbReference type="Proteomes" id="UP000567885">
    <property type="component" value="Unassembled WGS sequence"/>
</dbReference>
<protein>
    <submittedName>
        <fullName evidence="9">Integral membrane protein pth11</fullName>
    </submittedName>
</protein>